<evidence type="ECO:0000256" key="1">
    <source>
        <dbReference type="ARBA" id="ARBA00007812"/>
    </source>
</evidence>
<feature type="domain" description="Thiamine pyrophosphate enzyme N-terminal TPP-binding" evidence="2">
    <location>
        <begin position="6"/>
        <end position="124"/>
    </location>
</feature>
<dbReference type="SUPFAM" id="SSF52518">
    <property type="entry name" value="Thiamin diphosphate-binding fold (THDP-binding)"/>
    <property type="match status" value="1"/>
</dbReference>
<dbReference type="Pfam" id="PF02776">
    <property type="entry name" value="TPP_enzyme_N"/>
    <property type="match status" value="1"/>
</dbReference>
<dbReference type="GO" id="GO:0009097">
    <property type="term" value="P:isoleucine biosynthetic process"/>
    <property type="evidence" value="ECO:0007669"/>
    <property type="project" value="TreeGrafter"/>
</dbReference>
<dbReference type="AlphaFoldDB" id="A0A0Q0RLQ9"/>
<dbReference type="InterPro" id="IPR029061">
    <property type="entry name" value="THDP-binding"/>
</dbReference>
<dbReference type="GO" id="GO:0044272">
    <property type="term" value="P:sulfur compound biosynthetic process"/>
    <property type="evidence" value="ECO:0007669"/>
    <property type="project" value="UniProtKB-ARBA"/>
</dbReference>
<dbReference type="PANTHER" id="PTHR18968:SF13">
    <property type="entry name" value="ACETOLACTATE SYNTHASE CATALYTIC SUBUNIT, MITOCHONDRIAL"/>
    <property type="match status" value="1"/>
</dbReference>
<dbReference type="GO" id="GO:0050660">
    <property type="term" value="F:flavin adenine dinucleotide binding"/>
    <property type="evidence" value="ECO:0007669"/>
    <property type="project" value="TreeGrafter"/>
</dbReference>
<name>A0A0Q0RLQ9_9ARCH</name>
<dbReference type="RefSeq" id="WP_055032265.1">
    <property type="nucleotide sequence ID" value="NZ_JBBYJF010000007.1"/>
</dbReference>
<dbReference type="GO" id="GO:0003984">
    <property type="term" value="F:acetolactate synthase activity"/>
    <property type="evidence" value="ECO:0007669"/>
    <property type="project" value="TreeGrafter"/>
</dbReference>
<evidence type="ECO:0000313" key="3">
    <source>
        <dbReference type="EMBL" id="KQB36571.1"/>
    </source>
</evidence>
<dbReference type="CDD" id="cd07035">
    <property type="entry name" value="TPP_PYR_POX_like"/>
    <property type="match status" value="1"/>
</dbReference>
<dbReference type="PANTHER" id="PTHR18968">
    <property type="entry name" value="THIAMINE PYROPHOSPHATE ENZYMES"/>
    <property type="match status" value="1"/>
</dbReference>
<dbReference type="Gene3D" id="3.40.50.970">
    <property type="match status" value="1"/>
</dbReference>
<dbReference type="GO" id="GO:0005948">
    <property type="term" value="C:acetolactate synthase complex"/>
    <property type="evidence" value="ECO:0007669"/>
    <property type="project" value="TreeGrafter"/>
</dbReference>
<organism evidence="3 4">
    <name type="scientific">Acidiplasma aeolicum</name>
    <dbReference type="NCBI Taxonomy" id="507754"/>
    <lineage>
        <taxon>Archaea</taxon>
        <taxon>Methanobacteriati</taxon>
        <taxon>Thermoplasmatota</taxon>
        <taxon>Thermoplasmata</taxon>
        <taxon>Thermoplasmatales</taxon>
        <taxon>Ferroplasmaceae</taxon>
        <taxon>Acidiplasma</taxon>
    </lineage>
</organism>
<dbReference type="GO" id="GO:0030976">
    <property type="term" value="F:thiamine pyrophosphate binding"/>
    <property type="evidence" value="ECO:0007669"/>
    <property type="project" value="InterPro"/>
</dbReference>
<dbReference type="InterPro" id="IPR045229">
    <property type="entry name" value="TPP_enz"/>
</dbReference>
<gene>
    <name evidence="3" type="ORF">AOG54_07235</name>
</gene>
<accession>A0A0Q0RLQ9</accession>
<dbReference type="OrthoDB" id="305319at2157"/>
<reference evidence="3 4" key="1">
    <citation type="submission" date="2015-09" db="EMBL/GenBank/DDBJ databases">
        <title>Heavy metals and arsenic resistance mechanisms in polyextremophilic archaea of the family Ferroplasmaceae.</title>
        <authorList>
            <person name="Bulaev A.G."/>
            <person name="Kanygina A.V."/>
        </authorList>
    </citation>
    <scope>NUCLEOTIDE SEQUENCE [LARGE SCALE GENOMIC DNA]</scope>
    <source>
        <strain evidence="3 4">VT</strain>
    </source>
</reference>
<evidence type="ECO:0000259" key="2">
    <source>
        <dbReference type="Pfam" id="PF02776"/>
    </source>
</evidence>
<dbReference type="GO" id="GO:0009099">
    <property type="term" value="P:L-valine biosynthetic process"/>
    <property type="evidence" value="ECO:0007669"/>
    <property type="project" value="TreeGrafter"/>
</dbReference>
<proteinExistence type="inferred from homology"/>
<comment type="caution">
    <text evidence="3">The sequence shown here is derived from an EMBL/GenBank/DDBJ whole genome shotgun (WGS) entry which is preliminary data.</text>
</comment>
<dbReference type="Proteomes" id="UP000050320">
    <property type="component" value="Unassembled WGS sequence"/>
</dbReference>
<dbReference type="EMBL" id="LKBG01000009">
    <property type="protein sequence ID" value="KQB36571.1"/>
    <property type="molecule type" value="Genomic_DNA"/>
</dbReference>
<evidence type="ECO:0000313" key="4">
    <source>
        <dbReference type="Proteomes" id="UP000050320"/>
    </source>
</evidence>
<comment type="similarity">
    <text evidence="1">Belongs to the TPP enzyme family.</text>
</comment>
<dbReference type="InterPro" id="IPR012001">
    <property type="entry name" value="Thiamin_PyroP_enz_TPP-bd_dom"/>
</dbReference>
<sequence>MVSYTKKILEFLKSSGINDIFMVSGTDYASFIEEYSKGGDFPNIIVIPHEITAVSAALGYSMSSKIGVAFIHTTPGTANSIGIIMNAYSARRPLLIIAGRSPNTLKGDASRNLRIHWGQEAKDQGEMVRQWVKFEFEIRDRSQVIQTLKRAIRIAEEEPAGPVYISIPREITIDEAL</sequence>
<protein>
    <recommendedName>
        <fullName evidence="2">Thiamine pyrophosphate enzyme N-terminal TPP-binding domain-containing protein</fullName>
    </recommendedName>
</protein>
<keyword evidence="4" id="KW-1185">Reference proteome</keyword>